<evidence type="ECO:0000256" key="4">
    <source>
        <dbReference type="ARBA" id="ARBA00022723"/>
    </source>
</evidence>
<dbReference type="GO" id="GO:0005768">
    <property type="term" value="C:endosome"/>
    <property type="evidence" value="ECO:0007669"/>
    <property type="project" value="UniProtKB-SubCell"/>
</dbReference>
<evidence type="ECO:0000256" key="6">
    <source>
        <dbReference type="ARBA" id="ARBA00022833"/>
    </source>
</evidence>
<evidence type="ECO:0000259" key="10">
    <source>
        <dbReference type="PROSITE" id="PS51292"/>
    </source>
</evidence>
<evidence type="ECO:0000313" key="12">
    <source>
        <dbReference type="Proteomes" id="UP000218231"/>
    </source>
</evidence>
<dbReference type="PANTHER" id="PTHR45981">
    <property type="entry name" value="LD02310P"/>
    <property type="match status" value="1"/>
</dbReference>
<feature type="compositionally biased region" description="Basic and acidic residues" evidence="8">
    <location>
        <begin position="41"/>
        <end position="52"/>
    </location>
</feature>
<keyword evidence="12" id="KW-1185">Reference proteome</keyword>
<dbReference type="EMBL" id="LIAE01009884">
    <property type="protein sequence ID" value="PAV67766.1"/>
    <property type="molecule type" value="Genomic_DNA"/>
</dbReference>
<feature type="region of interest" description="Disordered" evidence="8">
    <location>
        <begin position="1"/>
        <end position="52"/>
    </location>
</feature>
<keyword evidence="9" id="KW-0472">Membrane</keyword>
<feature type="transmembrane region" description="Helical" evidence="9">
    <location>
        <begin position="153"/>
        <end position="179"/>
    </location>
</feature>
<reference evidence="11 12" key="1">
    <citation type="journal article" date="2017" name="Curr. Biol.">
        <title>Genome architecture and evolution of a unichromosomal asexual nematode.</title>
        <authorList>
            <person name="Fradin H."/>
            <person name="Zegar C."/>
            <person name="Gutwein M."/>
            <person name="Lucas J."/>
            <person name="Kovtun M."/>
            <person name="Corcoran D."/>
            <person name="Baugh L.R."/>
            <person name="Kiontke K."/>
            <person name="Gunsalus K."/>
            <person name="Fitch D.H."/>
            <person name="Piano F."/>
        </authorList>
    </citation>
    <scope>NUCLEOTIDE SEQUENCE [LARGE SCALE GENOMIC DNA]</scope>
    <source>
        <strain evidence="11">PF1309</strain>
    </source>
</reference>
<evidence type="ECO:0000256" key="9">
    <source>
        <dbReference type="SAM" id="Phobius"/>
    </source>
</evidence>
<evidence type="ECO:0000256" key="2">
    <source>
        <dbReference type="ARBA" id="ARBA00004177"/>
    </source>
</evidence>
<dbReference type="InterPro" id="IPR011016">
    <property type="entry name" value="Znf_RING-CH"/>
</dbReference>
<dbReference type="PROSITE" id="PS51292">
    <property type="entry name" value="ZF_RING_CH"/>
    <property type="match status" value="1"/>
</dbReference>
<evidence type="ECO:0000256" key="7">
    <source>
        <dbReference type="ARBA" id="ARBA00022859"/>
    </source>
</evidence>
<keyword evidence="9" id="KW-0812">Transmembrane</keyword>
<dbReference type="FunFam" id="3.30.40.10:FF:000571">
    <property type="entry name" value="Zinc finger, C3HC4 type"/>
    <property type="match status" value="1"/>
</dbReference>
<name>A0A2A2K167_9BILA</name>
<dbReference type="SUPFAM" id="SSF57850">
    <property type="entry name" value="RING/U-box"/>
    <property type="match status" value="1"/>
</dbReference>
<dbReference type="Proteomes" id="UP000218231">
    <property type="component" value="Unassembled WGS sequence"/>
</dbReference>
<evidence type="ECO:0000256" key="1">
    <source>
        <dbReference type="ARBA" id="ARBA00004127"/>
    </source>
</evidence>
<dbReference type="STRING" id="2018661.A0A2A2K167"/>
<evidence type="ECO:0000256" key="3">
    <source>
        <dbReference type="ARBA" id="ARBA00004656"/>
    </source>
</evidence>
<dbReference type="GO" id="GO:0005765">
    <property type="term" value="C:lysosomal membrane"/>
    <property type="evidence" value="ECO:0007669"/>
    <property type="project" value="UniProtKB-SubCell"/>
</dbReference>
<keyword evidence="5" id="KW-0863">Zinc-finger</keyword>
<organism evidence="11 12">
    <name type="scientific">Diploscapter pachys</name>
    <dbReference type="NCBI Taxonomy" id="2018661"/>
    <lineage>
        <taxon>Eukaryota</taxon>
        <taxon>Metazoa</taxon>
        <taxon>Ecdysozoa</taxon>
        <taxon>Nematoda</taxon>
        <taxon>Chromadorea</taxon>
        <taxon>Rhabditida</taxon>
        <taxon>Rhabditina</taxon>
        <taxon>Rhabditomorpha</taxon>
        <taxon>Rhabditoidea</taxon>
        <taxon>Rhabditidae</taxon>
        <taxon>Diploscapter</taxon>
    </lineage>
</organism>
<keyword evidence="9" id="KW-1133">Transmembrane helix</keyword>
<proteinExistence type="predicted"/>
<comment type="subcellular location">
    <subcellularLocation>
        <location evidence="1">Endomembrane system</location>
        <topology evidence="1">Multi-pass membrane protein</topology>
    </subcellularLocation>
    <subcellularLocation>
        <location evidence="2">Endosome</location>
    </subcellularLocation>
    <subcellularLocation>
        <location evidence="3">Lysosome membrane</location>
    </subcellularLocation>
</comment>
<accession>A0A2A2K167</accession>
<feature type="domain" description="RING-CH-type" evidence="10">
    <location>
        <begin position="70"/>
        <end position="137"/>
    </location>
</feature>
<dbReference type="GO" id="GO:0002376">
    <property type="term" value="P:immune system process"/>
    <property type="evidence" value="ECO:0007669"/>
    <property type="project" value="UniProtKB-KW"/>
</dbReference>
<evidence type="ECO:0000256" key="8">
    <source>
        <dbReference type="SAM" id="MobiDB-lite"/>
    </source>
</evidence>
<dbReference type="Gene3D" id="3.30.40.10">
    <property type="entry name" value="Zinc/RING finger domain, C3HC4 (zinc finger)"/>
    <property type="match status" value="1"/>
</dbReference>
<dbReference type="InterPro" id="IPR013083">
    <property type="entry name" value="Znf_RING/FYVE/PHD"/>
</dbReference>
<keyword evidence="7" id="KW-0391">Immunity</keyword>
<keyword evidence="6" id="KW-0862">Zinc</keyword>
<evidence type="ECO:0000256" key="5">
    <source>
        <dbReference type="ARBA" id="ARBA00022771"/>
    </source>
</evidence>
<feature type="compositionally biased region" description="Low complexity" evidence="8">
    <location>
        <begin position="14"/>
        <end position="23"/>
    </location>
</feature>
<protein>
    <recommendedName>
        <fullName evidence="10">RING-CH-type domain-containing protein</fullName>
    </recommendedName>
</protein>
<dbReference type="OrthoDB" id="264354at2759"/>
<keyword evidence="4" id="KW-0479">Metal-binding</keyword>
<sequence>MSYSLEHINEEESLQSTSTSDSGSTKENEPLIEETLGQKCPDPEKSGNPKKFENRTTLWKGIEYCQSLSSISSSEDLCRICHSSSTTKNNPLISPCRCSGTLSFVHTKCLVKWLEMSSPKMSPDPLCELCCYKYKRGSIFKIRSIHFPHIEKLSIIMNALFFIAISIMILIGMALLGFIQENLVLRKRLISSSRSFHSPTLRWKQRGQPTVMVHSEYSDTWEQRIWPELAALFDIRIVVGFIFFLLSFFIALFTQYRAEHSIFKCFFRFFVANKNWTIRNYSIKDDPEMLAKQEEKKCRPNIGGSGPSGPGTDRSLDKRSLYADERLLPKPIMPPSCFL</sequence>
<dbReference type="GO" id="GO:0008270">
    <property type="term" value="F:zinc ion binding"/>
    <property type="evidence" value="ECO:0007669"/>
    <property type="project" value="UniProtKB-KW"/>
</dbReference>
<dbReference type="AlphaFoldDB" id="A0A2A2K167"/>
<dbReference type="SMART" id="SM00744">
    <property type="entry name" value="RINGv"/>
    <property type="match status" value="1"/>
</dbReference>
<feature type="transmembrane region" description="Helical" evidence="9">
    <location>
        <begin position="235"/>
        <end position="254"/>
    </location>
</feature>
<gene>
    <name evidence="11" type="ORF">WR25_04261</name>
</gene>
<evidence type="ECO:0000313" key="11">
    <source>
        <dbReference type="EMBL" id="PAV67766.1"/>
    </source>
</evidence>
<comment type="caution">
    <text evidence="11">The sequence shown here is derived from an EMBL/GenBank/DDBJ whole genome shotgun (WGS) entry which is preliminary data.</text>
</comment>
<dbReference type="Pfam" id="PF12906">
    <property type="entry name" value="RINGv"/>
    <property type="match status" value="1"/>
</dbReference>